<evidence type="ECO:0000256" key="3">
    <source>
        <dbReference type="PROSITE-ProRule" id="PRU00221"/>
    </source>
</evidence>
<dbReference type="SUPFAM" id="SSF50978">
    <property type="entry name" value="WD40 repeat-like"/>
    <property type="match status" value="1"/>
</dbReference>
<dbReference type="PROSITE" id="PS50082">
    <property type="entry name" value="WD_REPEATS_2"/>
    <property type="match status" value="3"/>
</dbReference>
<organism evidence="5 6">
    <name type="scientific">Lachancea mirantina</name>
    <dbReference type="NCBI Taxonomy" id="1230905"/>
    <lineage>
        <taxon>Eukaryota</taxon>
        <taxon>Fungi</taxon>
        <taxon>Dikarya</taxon>
        <taxon>Ascomycota</taxon>
        <taxon>Saccharomycotina</taxon>
        <taxon>Saccharomycetes</taxon>
        <taxon>Saccharomycetales</taxon>
        <taxon>Saccharomycetaceae</taxon>
        <taxon>Lachancea</taxon>
    </lineage>
</organism>
<evidence type="ECO:0000256" key="2">
    <source>
        <dbReference type="ARBA" id="ARBA00022737"/>
    </source>
</evidence>
<proteinExistence type="predicted"/>
<dbReference type="Pfam" id="PF00400">
    <property type="entry name" value="WD40"/>
    <property type="match status" value="3"/>
</dbReference>
<dbReference type="SMART" id="SM00320">
    <property type="entry name" value="WD40"/>
    <property type="match status" value="4"/>
</dbReference>
<evidence type="ECO:0000256" key="4">
    <source>
        <dbReference type="SAM" id="MobiDB-lite"/>
    </source>
</evidence>
<sequence length="800" mass="88429">MYSGKANFILTDSSTDELEMSKTASTTDSTSDDTKNDEKPEKAHDKPYGKPYAKGNSKQYSADISPLKFKMCRPGTSNEGELGVVSNSVTKGDTEKLGIEMLGTDSPLVADKYLQSSFLGSINREQFEKYLKEPEYVRIFKKKRNIKQFRRMFLAQELRFENDLSVGAALGVPPSANVGASNASTTTLNSMGESIGRALWAMKFSRDGKFMATAGKDCTLRIWKVISSPMERAELSTVSTKLQNKQTPLYGSPEELNPKPGEVRDEYLDLYAPVFHPLPYRTFASHTQDILDLDWSKNDFILTASMDKDVRLWHCDRPTSLKKFPHPDFVTSVRFHPSDDRFFLSGCLDHTCRLWSILENRVAFEYYCGDLITALDVSCVDGRYTAVGTFNGYVSILTTHGLDVVSSFHVLDKAKGSGAKRATEHGPKITGLEFFKSDADGSLKLMVTSNDSSIRIFSIKDLKLLEVLRGFENASSQISAHLLKPRGNTEIVIAPSENHWVYCWKLRSTSEDGIKKPSSSNKSNVKRSGSLRGLLGRRLSLSSVHSGEKRHSKLFGHGKHEQQDNEGHQKVNSDHAIKNFAYIAFHAHKVPVTVTAVASSGTAKTLALSNDFICELTMAFSESEDDVAVMRAAKEHKNKNQKGQNSAKKGLIEARMPSMRDAIGTILVSSDTSGVIRVFRTDLSSNVRKRVLKALENKSTLGSYLLESLVHLDPLLPNGVLGNTVRAATNTLAKSRAFNSTTSIRSLGSLSSLSENKKMDIPSECDICGGTALVPGRPRRDNGKPIIYCSDCGNQVNRFR</sequence>
<keyword evidence="1 3" id="KW-0853">WD repeat</keyword>
<accession>A0A1G4K8L0</accession>
<name>A0A1G4K8L0_9SACH</name>
<feature type="repeat" description="WD" evidence="3">
    <location>
        <begin position="201"/>
        <end position="233"/>
    </location>
</feature>
<dbReference type="Gene3D" id="2.130.10.10">
    <property type="entry name" value="YVTN repeat-like/Quinoprotein amine dehydrogenase"/>
    <property type="match status" value="1"/>
</dbReference>
<dbReference type="InterPro" id="IPR001680">
    <property type="entry name" value="WD40_rpt"/>
</dbReference>
<feature type="repeat" description="WD" evidence="3">
    <location>
        <begin position="323"/>
        <end position="365"/>
    </location>
</feature>
<feature type="compositionally biased region" description="Basic and acidic residues" evidence="4">
    <location>
        <begin position="32"/>
        <end position="48"/>
    </location>
</feature>
<evidence type="ECO:0000256" key="1">
    <source>
        <dbReference type="ARBA" id="ARBA00022574"/>
    </source>
</evidence>
<gene>
    <name evidence="5" type="ORF">LAMI_0G04698G</name>
</gene>
<dbReference type="Proteomes" id="UP000191024">
    <property type="component" value="Chromosome G"/>
</dbReference>
<dbReference type="InterPro" id="IPR040324">
    <property type="entry name" value="WDR44/Dgr2"/>
</dbReference>
<dbReference type="InterPro" id="IPR015943">
    <property type="entry name" value="WD40/YVTN_repeat-like_dom_sf"/>
</dbReference>
<dbReference type="STRING" id="1230905.A0A1G4K8L0"/>
<protein>
    <submittedName>
        <fullName evidence="5">LAMI_0G04698g1_1</fullName>
    </submittedName>
</protein>
<keyword evidence="6" id="KW-1185">Reference proteome</keyword>
<keyword evidence="2" id="KW-0677">Repeat</keyword>
<dbReference type="OrthoDB" id="1932312at2759"/>
<evidence type="ECO:0000313" key="6">
    <source>
        <dbReference type="Proteomes" id="UP000191024"/>
    </source>
</evidence>
<reference evidence="5 6" key="1">
    <citation type="submission" date="2016-03" db="EMBL/GenBank/DDBJ databases">
        <authorList>
            <person name="Devillers H."/>
        </authorList>
    </citation>
    <scope>NUCLEOTIDE SEQUENCE [LARGE SCALE GENOMIC DNA]</scope>
    <source>
        <strain evidence="5">CBS 11717</strain>
    </source>
</reference>
<dbReference type="PANTHER" id="PTHR14221">
    <property type="entry name" value="WD REPEAT DOMAIN 44"/>
    <property type="match status" value="1"/>
</dbReference>
<dbReference type="EMBL" id="LT598469">
    <property type="protein sequence ID" value="SCV00384.1"/>
    <property type="molecule type" value="Genomic_DNA"/>
</dbReference>
<dbReference type="PROSITE" id="PS50294">
    <property type="entry name" value="WD_REPEATS_REGION"/>
    <property type="match status" value="1"/>
</dbReference>
<evidence type="ECO:0000313" key="5">
    <source>
        <dbReference type="EMBL" id="SCV00384.1"/>
    </source>
</evidence>
<feature type="repeat" description="WD" evidence="3">
    <location>
        <begin position="283"/>
        <end position="323"/>
    </location>
</feature>
<dbReference type="AlphaFoldDB" id="A0A1G4K8L0"/>
<feature type="region of interest" description="Disordered" evidence="4">
    <location>
        <begin position="1"/>
        <end position="58"/>
    </location>
</feature>
<dbReference type="InterPro" id="IPR036322">
    <property type="entry name" value="WD40_repeat_dom_sf"/>
</dbReference>
<dbReference type="PANTHER" id="PTHR14221:SF0">
    <property type="entry name" value="WD REPEAT-CONTAINING PROTEIN 44"/>
    <property type="match status" value="1"/>
</dbReference>